<evidence type="ECO:0000313" key="3">
    <source>
        <dbReference type="EMBL" id="GHG12580.1"/>
    </source>
</evidence>
<keyword evidence="2" id="KW-0732">Signal</keyword>
<evidence type="ECO:0008006" key="5">
    <source>
        <dbReference type="Google" id="ProtNLM"/>
    </source>
</evidence>
<organism evidence="3 4">
    <name type="scientific">Streptomyces filamentosus</name>
    <name type="common">Streptomyces roseosporus</name>
    <dbReference type="NCBI Taxonomy" id="67294"/>
    <lineage>
        <taxon>Bacteria</taxon>
        <taxon>Bacillati</taxon>
        <taxon>Actinomycetota</taxon>
        <taxon>Actinomycetes</taxon>
        <taxon>Kitasatosporales</taxon>
        <taxon>Streptomycetaceae</taxon>
        <taxon>Streptomyces</taxon>
    </lineage>
</organism>
<name>A0A919BUV9_STRFL</name>
<comment type="caution">
    <text evidence="3">The sequence shown here is derived from an EMBL/GenBank/DDBJ whole genome shotgun (WGS) entry which is preliminary data.</text>
</comment>
<dbReference type="EMBL" id="BNBE01000002">
    <property type="protein sequence ID" value="GHG12580.1"/>
    <property type="molecule type" value="Genomic_DNA"/>
</dbReference>
<reference evidence="3" key="2">
    <citation type="submission" date="2020-09" db="EMBL/GenBank/DDBJ databases">
        <authorList>
            <person name="Sun Q."/>
            <person name="Ohkuma M."/>
        </authorList>
    </citation>
    <scope>NUCLEOTIDE SEQUENCE</scope>
    <source>
        <strain evidence="3">JCM 4122</strain>
    </source>
</reference>
<dbReference type="AlphaFoldDB" id="A0A919BUV9"/>
<evidence type="ECO:0000313" key="4">
    <source>
        <dbReference type="Proteomes" id="UP000632849"/>
    </source>
</evidence>
<evidence type="ECO:0000256" key="2">
    <source>
        <dbReference type="SAM" id="SignalP"/>
    </source>
</evidence>
<dbReference type="Proteomes" id="UP000632849">
    <property type="component" value="Unassembled WGS sequence"/>
</dbReference>
<accession>A0A919BUV9</accession>
<proteinExistence type="predicted"/>
<feature type="signal peptide" evidence="2">
    <location>
        <begin position="1"/>
        <end position="26"/>
    </location>
</feature>
<feature type="region of interest" description="Disordered" evidence="1">
    <location>
        <begin position="287"/>
        <end position="313"/>
    </location>
</feature>
<gene>
    <name evidence="3" type="ORF">GCM10017667_52560</name>
</gene>
<protein>
    <recommendedName>
        <fullName evidence="5">Secreted protein</fullName>
    </recommendedName>
</protein>
<dbReference type="RefSeq" id="WP_190043176.1">
    <property type="nucleotide sequence ID" value="NZ_BNBE01000002.1"/>
</dbReference>
<feature type="compositionally biased region" description="Low complexity" evidence="1">
    <location>
        <begin position="288"/>
        <end position="306"/>
    </location>
</feature>
<sequence>MKTAPLLGAASVLLALVLTGCGQNDAPEPSAPSGSRQPATAGSAELPAGIASFGAAQPLESGSWTATVRSLQEMTPPAKDSVPSGWSAARVKVALTNTGTDIALLPETSVTVRVGELGLETKPITGQGVAGFPEPDAGAKVKPGATFTADFGIAVPPRSAGQRATVTLEVTQAGLAQADAVFFEGKVPGATTAASPPPAATAAAGGRLSLGQWSPDGVRISPLQLAADDNGRRAASLELSVRNDSDDPRPGMGITVRVLVGAELTTADTASAGLGYHDAPIAPHRTATSTVDVSVPSRSVPGPVTVDAEQRGGDRLTFEGALK</sequence>
<reference evidence="3" key="1">
    <citation type="journal article" date="2014" name="Int. J. Syst. Evol. Microbiol.">
        <title>Complete genome sequence of Corynebacterium casei LMG S-19264T (=DSM 44701T), isolated from a smear-ripened cheese.</title>
        <authorList>
            <consortium name="US DOE Joint Genome Institute (JGI-PGF)"/>
            <person name="Walter F."/>
            <person name="Albersmeier A."/>
            <person name="Kalinowski J."/>
            <person name="Ruckert C."/>
        </authorList>
    </citation>
    <scope>NUCLEOTIDE SEQUENCE</scope>
    <source>
        <strain evidence="3">JCM 4122</strain>
    </source>
</reference>
<dbReference type="PROSITE" id="PS51257">
    <property type="entry name" value="PROKAR_LIPOPROTEIN"/>
    <property type="match status" value="1"/>
</dbReference>
<evidence type="ECO:0000256" key="1">
    <source>
        <dbReference type="SAM" id="MobiDB-lite"/>
    </source>
</evidence>
<feature type="chain" id="PRO_5037679497" description="Secreted protein" evidence="2">
    <location>
        <begin position="27"/>
        <end position="323"/>
    </location>
</feature>
<keyword evidence="4" id="KW-1185">Reference proteome</keyword>